<dbReference type="Pfam" id="PF00496">
    <property type="entry name" value="SBP_bac_5"/>
    <property type="match status" value="1"/>
</dbReference>
<dbReference type="GO" id="GO:0015833">
    <property type="term" value="P:peptide transport"/>
    <property type="evidence" value="ECO:0007669"/>
    <property type="project" value="TreeGrafter"/>
</dbReference>
<name>A0A5R9F615_9BACL</name>
<dbReference type="InterPro" id="IPR023765">
    <property type="entry name" value="SBP_5_CS"/>
</dbReference>
<feature type="region of interest" description="Disordered" evidence="5">
    <location>
        <begin position="30"/>
        <end position="57"/>
    </location>
</feature>
<dbReference type="PANTHER" id="PTHR30290:SF10">
    <property type="entry name" value="PERIPLASMIC OLIGOPEPTIDE-BINDING PROTEIN-RELATED"/>
    <property type="match status" value="1"/>
</dbReference>
<dbReference type="RefSeq" id="WP_138127873.1">
    <property type="nucleotide sequence ID" value="NZ_SWLG01000012.1"/>
</dbReference>
<comment type="subcellular location">
    <subcellularLocation>
        <location evidence="1">Cell membrane</location>
        <topology evidence="1">Lipid-anchor</topology>
    </subcellularLocation>
</comment>
<dbReference type="InterPro" id="IPR039424">
    <property type="entry name" value="SBP_5"/>
</dbReference>
<dbReference type="GO" id="GO:0043190">
    <property type="term" value="C:ATP-binding cassette (ABC) transporter complex"/>
    <property type="evidence" value="ECO:0007669"/>
    <property type="project" value="InterPro"/>
</dbReference>
<dbReference type="EMBL" id="SWLG01000012">
    <property type="protein sequence ID" value="TLS36263.1"/>
    <property type="molecule type" value="Genomic_DNA"/>
</dbReference>
<dbReference type="Gene3D" id="3.40.190.10">
    <property type="entry name" value="Periplasmic binding protein-like II"/>
    <property type="match status" value="1"/>
</dbReference>
<dbReference type="GO" id="GO:0042597">
    <property type="term" value="C:periplasmic space"/>
    <property type="evidence" value="ECO:0007669"/>
    <property type="project" value="UniProtKB-ARBA"/>
</dbReference>
<evidence type="ECO:0000256" key="6">
    <source>
        <dbReference type="SAM" id="SignalP"/>
    </source>
</evidence>
<sequence length="553" mass="61539">MKHKNLWAKLALFLLIAVVVLSGCTGKYGNEATSGNAGTNNSGDTSGENTDDAPAANENFDENVFNFATNQDIPQLDPHGSAANTSFRVTYMLYDRLVTYEGSSTEPKPMLAESWDISDDNKTYTFHLREDAKFHDGTPVTAEAVKYSFTRAIDVNKSAAGIFKKVIDKDSFEIVDDHTIKITLKKPFGPFIKTLGTVFANILNPNLAENHGDDLGESYIADKEVGSGPYILESWDRGQKLVLKANPDYWGEKPTMETINVIIVPEPSTARLMLEKGEIDMIDNTMISPEVLKQMDGKNGVKVVKSAGYQIDYMPMNMTSGALADKKVRQAIAHSINYDALLESVYLGEADRIGGAVPDGMFGFNPDAKLYDYDLDKAKKLLEEAGYAEGLKLEIAISENNEVRKNTALLLQSDLAKVGVELEIKTYAWPTFLDLVTTGKHNFGLVSWTPDYPDPDYNLWYFGHSSSKGPGFNLAFYENKKVDELLETARASTNEDERAAAYKEIQDIMAEEVPYIFVAQPYVQAPLRDWVKGYEINPMNTWYVPFNKITKAQ</sequence>
<dbReference type="AlphaFoldDB" id="A0A5R9F615"/>
<evidence type="ECO:0000256" key="5">
    <source>
        <dbReference type="SAM" id="MobiDB-lite"/>
    </source>
</evidence>
<keyword evidence="4 6" id="KW-0732">Signal</keyword>
<dbReference type="PANTHER" id="PTHR30290">
    <property type="entry name" value="PERIPLASMIC BINDING COMPONENT OF ABC TRANSPORTER"/>
    <property type="match status" value="1"/>
</dbReference>
<dbReference type="GO" id="GO:1904680">
    <property type="term" value="F:peptide transmembrane transporter activity"/>
    <property type="evidence" value="ECO:0007669"/>
    <property type="project" value="TreeGrafter"/>
</dbReference>
<proteinExistence type="inferred from homology"/>
<comment type="similarity">
    <text evidence="2">Belongs to the bacterial solute-binding protein 5 family.</text>
</comment>
<accession>A0A5R9F615</accession>
<evidence type="ECO:0000256" key="4">
    <source>
        <dbReference type="ARBA" id="ARBA00022729"/>
    </source>
</evidence>
<protein>
    <submittedName>
        <fullName evidence="8">ABC transporter substrate-binding protein</fullName>
    </submittedName>
</protein>
<gene>
    <name evidence="8" type="ORF">FCL54_16650</name>
</gene>
<feature type="chain" id="PRO_5039143824" evidence="6">
    <location>
        <begin position="23"/>
        <end position="553"/>
    </location>
</feature>
<feature type="compositionally biased region" description="Polar residues" evidence="5">
    <location>
        <begin position="31"/>
        <end position="48"/>
    </location>
</feature>
<comment type="caution">
    <text evidence="8">The sequence shown here is derived from an EMBL/GenBank/DDBJ whole genome shotgun (WGS) entry which is preliminary data.</text>
</comment>
<dbReference type="PIRSF" id="PIRSF002741">
    <property type="entry name" value="MppA"/>
    <property type="match status" value="1"/>
</dbReference>
<keyword evidence="3" id="KW-0813">Transport</keyword>
<dbReference type="Gene3D" id="3.10.105.10">
    <property type="entry name" value="Dipeptide-binding Protein, Domain 3"/>
    <property type="match status" value="1"/>
</dbReference>
<dbReference type="Gene3D" id="3.90.76.10">
    <property type="entry name" value="Dipeptide-binding Protein, Domain 1"/>
    <property type="match status" value="1"/>
</dbReference>
<dbReference type="OrthoDB" id="9796817at2"/>
<dbReference type="InterPro" id="IPR000914">
    <property type="entry name" value="SBP_5_dom"/>
</dbReference>
<dbReference type="SUPFAM" id="SSF53850">
    <property type="entry name" value="Periplasmic binding protein-like II"/>
    <property type="match status" value="1"/>
</dbReference>
<evidence type="ECO:0000256" key="2">
    <source>
        <dbReference type="ARBA" id="ARBA00005695"/>
    </source>
</evidence>
<evidence type="ECO:0000259" key="7">
    <source>
        <dbReference type="Pfam" id="PF00496"/>
    </source>
</evidence>
<dbReference type="CDD" id="cd08512">
    <property type="entry name" value="PBP2_NikA_DppA_OppA_like_7"/>
    <property type="match status" value="1"/>
</dbReference>
<feature type="domain" description="Solute-binding protein family 5" evidence="7">
    <location>
        <begin position="106"/>
        <end position="468"/>
    </location>
</feature>
<evidence type="ECO:0000313" key="8">
    <source>
        <dbReference type="EMBL" id="TLS36263.1"/>
    </source>
</evidence>
<organism evidence="8 9">
    <name type="scientific">Exobacillus caeni</name>
    <dbReference type="NCBI Taxonomy" id="2574798"/>
    <lineage>
        <taxon>Bacteria</taxon>
        <taxon>Bacillati</taxon>
        <taxon>Bacillota</taxon>
        <taxon>Bacilli</taxon>
        <taxon>Bacillales</taxon>
        <taxon>Guptibacillaceae</taxon>
        <taxon>Exobacillus</taxon>
    </lineage>
</organism>
<evidence type="ECO:0000256" key="1">
    <source>
        <dbReference type="ARBA" id="ARBA00004193"/>
    </source>
</evidence>
<dbReference type="Proteomes" id="UP000308230">
    <property type="component" value="Unassembled WGS sequence"/>
</dbReference>
<dbReference type="InterPro" id="IPR030678">
    <property type="entry name" value="Peptide/Ni-bd"/>
</dbReference>
<keyword evidence="9" id="KW-1185">Reference proteome</keyword>
<dbReference type="PROSITE" id="PS01040">
    <property type="entry name" value="SBP_BACTERIAL_5"/>
    <property type="match status" value="1"/>
</dbReference>
<evidence type="ECO:0000256" key="3">
    <source>
        <dbReference type="ARBA" id="ARBA00022448"/>
    </source>
</evidence>
<feature type="signal peptide" evidence="6">
    <location>
        <begin position="1"/>
        <end position="22"/>
    </location>
</feature>
<reference evidence="8 9" key="1">
    <citation type="submission" date="2019-04" db="EMBL/GenBank/DDBJ databases">
        <title>Bacillus caeni sp. nov., a bacterium isolated from mangrove sediment.</title>
        <authorList>
            <person name="Huang H."/>
            <person name="Mo K."/>
            <person name="Hu Y."/>
        </authorList>
    </citation>
    <scope>NUCLEOTIDE SEQUENCE [LARGE SCALE GENOMIC DNA]</scope>
    <source>
        <strain evidence="8 9">HB172195</strain>
    </source>
</reference>
<evidence type="ECO:0000313" key="9">
    <source>
        <dbReference type="Proteomes" id="UP000308230"/>
    </source>
</evidence>
<dbReference type="PROSITE" id="PS51257">
    <property type="entry name" value="PROKAR_LIPOPROTEIN"/>
    <property type="match status" value="1"/>
</dbReference>